<dbReference type="Gramene" id="ONK55397">
    <property type="protein sequence ID" value="ONK55397"/>
    <property type="gene ID" value="A4U43_UnF3810"/>
</dbReference>
<keyword evidence="3" id="KW-1185">Reference proteome</keyword>
<evidence type="ECO:0000256" key="1">
    <source>
        <dbReference type="SAM" id="MobiDB-lite"/>
    </source>
</evidence>
<proteinExistence type="predicted"/>
<dbReference type="Proteomes" id="UP000243459">
    <property type="component" value="Unassembled WGS sequence"/>
</dbReference>
<feature type="compositionally biased region" description="Basic and acidic residues" evidence="1">
    <location>
        <begin position="51"/>
        <end position="63"/>
    </location>
</feature>
<feature type="region of interest" description="Disordered" evidence="1">
    <location>
        <begin position="1"/>
        <end position="70"/>
    </location>
</feature>
<accession>A0A1R3L6Z8</accession>
<feature type="region of interest" description="Disordered" evidence="1">
    <location>
        <begin position="129"/>
        <end position="163"/>
    </location>
</feature>
<feature type="compositionally biased region" description="Pro residues" evidence="1">
    <location>
        <begin position="1"/>
        <end position="10"/>
    </location>
</feature>
<name>A0A1R3L6Z8_ASPOF</name>
<evidence type="ECO:0000313" key="3">
    <source>
        <dbReference type="Proteomes" id="UP000243459"/>
    </source>
</evidence>
<protein>
    <submittedName>
        <fullName evidence="2">Uncharacterized protein</fullName>
    </submittedName>
</protein>
<dbReference type="AlphaFoldDB" id="A0A1R3L6Z8"/>
<evidence type="ECO:0000313" key="2">
    <source>
        <dbReference type="EMBL" id="ONK55397.1"/>
    </source>
</evidence>
<reference evidence="3" key="1">
    <citation type="journal article" date="2017" name="Nat. Commun.">
        <title>The asparagus genome sheds light on the origin and evolution of a young Y chromosome.</title>
        <authorList>
            <person name="Harkess A."/>
            <person name="Zhou J."/>
            <person name="Xu C."/>
            <person name="Bowers J.E."/>
            <person name="Van der Hulst R."/>
            <person name="Ayyampalayam S."/>
            <person name="Mercati F."/>
            <person name="Riccardi P."/>
            <person name="McKain M.R."/>
            <person name="Kakrana A."/>
            <person name="Tang H."/>
            <person name="Ray J."/>
            <person name="Groenendijk J."/>
            <person name="Arikit S."/>
            <person name="Mathioni S.M."/>
            <person name="Nakano M."/>
            <person name="Shan H."/>
            <person name="Telgmann-Rauber A."/>
            <person name="Kanno A."/>
            <person name="Yue Z."/>
            <person name="Chen H."/>
            <person name="Li W."/>
            <person name="Chen Y."/>
            <person name="Xu X."/>
            <person name="Zhang Y."/>
            <person name="Luo S."/>
            <person name="Chen H."/>
            <person name="Gao J."/>
            <person name="Mao Z."/>
            <person name="Pires J.C."/>
            <person name="Luo M."/>
            <person name="Kudrna D."/>
            <person name="Wing R.A."/>
            <person name="Meyers B.C."/>
            <person name="Yi K."/>
            <person name="Kong H."/>
            <person name="Lavrijsen P."/>
            <person name="Sunseri F."/>
            <person name="Falavigna A."/>
            <person name="Ye Y."/>
            <person name="Leebens-Mack J.H."/>
            <person name="Chen G."/>
        </authorList>
    </citation>
    <scope>NUCLEOTIDE SEQUENCE [LARGE SCALE GENOMIC DNA]</scope>
    <source>
        <strain evidence="3">cv. DH0086</strain>
    </source>
</reference>
<dbReference type="EMBL" id="KV863486">
    <property type="protein sequence ID" value="ONK55397.1"/>
    <property type="molecule type" value="Genomic_DNA"/>
</dbReference>
<organism evidence="2 3">
    <name type="scientific">Asparagus officinalis</name>
    <name type="common">Garden asparagus</name>
    <dbReference type="NCBI Taxonomy" id="4686"/>
    <lineage>
        <taxon>Eukaryota</taxon>
        <taxon>Viridiplantae</taxon>
        <taxon>Streptophyta</taxon>
        <taxon>Embryophyta</taxon>
        <taxon>Tracheophyta</taxon>
        <taxon>Spermatophyta</taxon>
        <taxon>Magnoliopsida</taxon>
        <taxon>Liliopsida</taxon>
        <taxon>Asparagales</taxon>
        <taxon>Asparagaceae</taxon>
        <taxon>Asparagoideae</taxon>
        <taxon>Asparagus</taxon>
    </lineage>
</organism>
<feature type="compositionally biased region" description="Polar residues" evidence="1">
    <location>
        <begin position="26"/>
        <end position="39"/>
    </location>
</feature>
<sequence length="163" mass="18094">MSGMMPPPYASGPWMQFFNGTPMPQMRSQSLPMSGTPRSFSFEIPSSEASGESKRVAREKDEEVSSPSKKLNETVKLKKAGNIMWDDELDDFLIPFLANEARNGGKCDKRIANEVIYLDLPVKNDSSPIQVGSSTEAKANKTKNAKTKVRIDKSSRANKRHLV</sequence>
<gene>
    <name evidence="2" type="ORF">A4U43_UnF3810</name>
</gene>